<organism evidence="1">
    <name type="scientific">Arundo donax</name>
    <name type="common">Giant reed</name>
    <name type="synonym">Donax arundinaceus</name>
    <dbReference type="NCBI Taxonomy" id="35708"/>
    <lineage>
        <taxon>Eukaryota</taxon>
        <taxon>Viridiplantae</taxon>
        <taxon>Streptophyta</taxon>
        <taxon>Embryophyta</taxon>
        <taxon>Tracheophyta</taxon>
        <taxon>Spermatophyta</taxon>
        <taxon>Magnoliopsida</taxon>
        <taxon>Liliopsida</taxon>
        <taxon>Poales</taxon>
        <taxon>Poaceae</taxon>
        <taxon>PACMAD clade</taxon>
        <taxon>Arundinoideae</taxon>
        <taxon>Arundineae</taxon>
        <taxon>Arundo</taxon>
    </lineage>
</organism>
<accession>A0A0A9U719</accession>
<dbReference type="AlphaFoldDB" id="A0A0A9U719"/>
<protein>
    <submittedName>
        <fullName evidence="1">Uncharacterized protein</fullName>
    </submittedName>
</protein>
<reference evidence="1" key="1">
    <citation type="submission" date="2014-09" db="EMBL/GenBank/DDBJ databases">
        <authorList>
            <person name="Magalhaes I.L.F."/>
            <person name="Oliveira U."/>
            <person name="Santos F.R."/>
            <person name="Vidigal T.H.D.A."/>
            <person name="Brescovit A.D."/>
            <person name="Santos A.J."/>
        </authorList>
    </citation>
    <scope>NUCLEOTIDE SEQUENCE</scope>
    <source>
        <tissue evidence="1">Shoot tissue taken approximately 20 cm above the soil surface</tissue>
    </source>
</reference>
<dbReference type="EMBL" id="GBRH01280383">
    <property type="protein sequence ID" value="JAD17512.1"/>
    <property type="molecule type" value="Transcribed_RNA"/>
</dbReference>
<name>A0A0A9U719_ARUDO</name>
<proteinExistence type="predicted"/>
<sequence length="48" mass="5241">MDLGPSVIRIMSATALAAWMLAWWTFAPDSRFSESFSTRTGACNAIAM</sequence>
<evidence type="ECO:0000313" key="1">
    <source>
        <dbReference type="EMBL" id="JAD17512.1"/>
    </source>
</evidence>
<reference evidence="1" key="2">
    <citation type="journal article" date="2015" name="Data Brief">
        <title>Shoot transcriptome of the giant reed, Arundo donax.</title>
        <authorList>
            <person name="Barrero R.A."/>
            <person name="Guerrero F.D."/>
            <person name="Moolhuijzen P."/>
            <person name="Goolsby J.A."/>
            <person name="Tidwell J."/>
            <person name="Bellgard S.E."/>
            <person name="Bellgard M.I."/>
        </authorList>
    </citation>
    <scope>NUCLEOTIDE SEQUENCE</scope>
    <source>
        <tissue evidence="1">Shoot tissue taken approximately 20 cm above the soil surface</tissue>
    </source>
</reference>